<feature type="transmembrane region" description="Helical" evidence="1">
    <location>
        <begin position="293"/>
        <end position="315"/>
    </location>
</feature>
<comment type="caution">
    <text evidence="2">The sequence shown here is derived from an EMBL/GenBank/DDBJ whole genome shotgun (WGS) entry which is preliminary data.</text>
</comment>
<dbReference type="Proteomes" id="UP000321721">
    <property type="component" value="Unassembled WGS sequence"/>
</dbReference>
<accession>A0A5C6RS48</accession>
<proteinExistence type="predicted"/>
<evidence type="ECO:0000313" key="2">
    <source>
        <dbReference type="EMBL" id="TXB64765.1"/>
    </source>
</evidence>
<feature type="transmembrane region" description="Helical" evidence="1">
    <location>
        <begin position="73"/>
        <end position="96"/>
    </location>
</feature>
<feature type="transmembrane region" description="Helical" evidence="1">
    <location>
        <begin position="236"/>
        <end position="255"/>
    </location>
</feature>
<feature type="transmembrane region" description="Helical" evidence="1">
    <location>
        <begin position="147"/>
        <end position="176"/>
    </location>
</feature>
<name>A0A5C6RS48_9FLAO</name>
<evidence type="ECO:0000256" key="1">
    <source>
        <dbReference type="SAM" id="Phobius"/>
    </source>
</evidence>
<feature type="transmembrane region" description="Helical" evidence="1">
    <location>
        <begin position="183"/>
        <end position="201"/>
    </location>
</feature>
<feature type="transmembrane region" description="Helical" evidence="1">
    <location>
        <begin position="327"/>
        <end position="347"/>
    </location>
</feature>
<feature type="transmembrane region" description="Helical" evidence="1">
    <location>
        <begin position="267"/>
        <end position="287"/>
    </location>
</feature>
<feature type="transmembrane region" description="Helical" evidence="1">
    <location>
        <begin position="108"/>
        <end position="141"/>
    </location>
</feature>
<gene>
    <name evidence="2" type="ORF">FRY74_09955</name>
</gene>
<protein>
    <recommendedName>
        <fullName evidence="4">Glycosyltransferase RgtA/B/C/D-like domain-containing protein</fullName>
    </recommendedName>
</protein>
<evidence type="ECO:0008006" key="4">
    <source>
        <dbReference type="Google" id="ProtNLM"/>
    </source>
</evidence>
<dbReference type="EMBL" id="VOOS01000004">
    <property type="protein sequence ID" value="TXB64765.1"/>
    <property type="molecule type" value="Genomic_DNA"/>
</dbReference>
<reference evidence="2 3" key="1">
    <citation type="submission" date="2019-08" db="EMBL/GenBank/DDBJ databases">
        <title>Genome of Vicingus serpentipes NCIMB 15042.</title>
        <authorList>
            <person name="Bowman J.P."/>
        </authorList>
    </citation>
    <scope>NUCLEOTIDE SEQUENCE [LARGE SCALE GENOMIC DNA]</scope>
    <source>
        <strain evidence="2 3">NCIMB 15042</strain>
    </source>
</reference>
<keyword evidence="1" id="KW-0472">Membrane</keyword>
<keyword evidence="1" id="KW-0812">Transmembrane</keyword>
<dbReference type="OrthoDB" id="1467004at2"/>
<keyword evidence="1" id="KW-1133">Transmembrane helix</keyword>
<sequence length="526" mass="60352">MSILKKSFNFLIVLLLAIVFCFYSLSLGESILDPGDGLKHFLIAKHSWDYPALFFDHWGKPLFTLLSSPFAQFGFKGMLFFNTLLFVVTSFFLLKIAKLFSLKNGWLAILFCFSIPIYFGVVVSGLTEILLATLIVAALYYFLKENYFTGCIILSFSYFSRPESLFVIMSFVLYLLVIKKYKYIPIIGLSIIIYSIAGSFTHDDFFWVFTKRPYSSTGTYGSGELFHFVGSYKDTFGKYISFSFLVGISVISYNFIKTKLTPSNLQWNLLVVFPVFLVVGAHSILWWKGMQGSAGLLRILATIAPLVALVAVFALNKIESLLPIKTLSKPFSFLLLIVGSYTAYLTVQNHFVDDRMISSEKVLLEAAEWYKNEHKGVKIYYMPPYFAYQAGIDPFGKDTNMEMFKMFKDKKNPSNNVEFGELILWDGQFSEIEGKISLTTMYNDPSLSHVKTFKPEKSFKVYGINYEVQVFKKVKNKLQQEVNKIIERIKNNKEWFDKVKVEAENRGVSIEEMLKRSAIHVIKNRK</sequence>
<keyword evidence="3" id="KW-1185">Reference proteome</keyword>
<evidence type="ECO:0000313" key="3">
    <source>
        <dbReference type="Proteomes" id="UP000321721"/>
    </source>
</evidence>
<organism evidence="2 3">
    <name type="scientific">Vicingus serpentipes</name>
    <dbReference type="NCBI Taxonomy" id="1926625"/>
    <lineage>
        <taxon>Bacteria</taxon>
        <taxon>Pseudomonadati</taxon>
        <taxon>Bacteroidota</taxon>
        <taxon>Flavobacteriia</taxon>
        <taxon>Flavobacteriales</taxon>
        <taxon>Vicingaceae</taxon>
        <taxon>Vicingus</taxon>
    </lineage>
</organism>
<dbReference type="AlphaFoldDB" id="A0A5C6RS48"/>
<dbReference type="RefSeq" id="WP_147101042.1">
    <property type="nucleotide sequence ID" value="NZ_VOOS01000004.1"/>
</dbReference>